<dbReference type="EMBL" id="JALKII010000005">
    <property type="protein sequence ID" value="MCK0537900.1"/>
    <property type="molecule type" value="Genomic_DNA"/>
</dbReference>
<comment type="caution">
    <text evidence="2">The sequence shown here is derived from an EMBL/GenBank/DDBJ whole genome shotgun (WGS) entry which is preliminary data.</text>
</comment>
<keyword evidence="1" id="KW-0732">Signal</keyword>
<dbReference type="PANTHER" id="PTHR36573:SF1">
    <property type="entry name" value="INTERMEMBRANE PHOSPHOLIPID TRANSPORT SYSTEM BINDING PROTEIN MLAC"/>
    <property type="match status" value="1"/>
</dbReference>
<organism evidence="2 3">
    <name type="scientific">Alcanivorax quisquiliarum</name>
    <dbReference type="NCBI Taxonomy" id="2933565"/>
    <lineage>
        <taxon>Bacteria</taxon>
        <taxon>Pseudomonadati</taxon>
        <taxon>Pseudomonadota</taxon>
        <taxon>Gammaproteobacteria</taxon>
        <taxon>Oceanospirillales</taxon>
        <taxon>Alcanivoracaceae</taxon>
        <taxon>Alcanivorax</taxon>
    </lineage>
</organism>
<dbReference type="RefSeq" id="WP_246951963.1">
    <property type="nucleotide sequence ID" value="NZ_JALKII010000005.1"/>
</dbReference>
<dbReference type="InterPro" id="IPR008869">
    <property type="entry name" value="MlaC/ttg2D"/>
</dbReference>
<keyword evidence="3" id="KW-1185">Reference proteome</keyword>
<reference evidence="2" key="1">
    <citation type="submission" date="2022-04" db="EMBL/GenBank/DDBJ databases">
        <title>Alcanivorax sp. CY1518 draft genome sequence.</title>
        <authorList>
            <person name="Zhao G."/>
            <person name="An M."/>
        </authorList>
    </citation>
    <scope>NUCLEOTIDE SEQUENCE</scope>
    <source>
        <strain evidence="2">CY1518</strain>
    </source>
</reference>
<dbReference type="InterPro" id="IPR042245">
    <property type="entry name" value="Tgt2/MlaC_sf"/>
</dbReference>
<name>A0ABT0E804_9GAMM</name>
<feature type="signal peptide" evidence="1">
    <location>
        <begin position="1"/>
        <end position="24"/>
    </location>
</feature>
<evidence type="ECO:0000313" key="3">
    <source>
        <dbReference type="Proteomes" id="UP001165524"/>
    </source>
</evidence>
<dbReference type="PANTHER" id="PTHR36573">
    <property type="entry name" value="INTERMEMBRANE PHOSPHOLIPID TRANSPORT SYSTEM BINDING PROTEIN MLAC"/>
    <property type="match status" value="1"/>
</dbReference>
<dbReference type="Proteomes" id="UP001165524">
    <property type="component" value="Unassembled WGS sequence"/>
</dbReference>
<evidence type="ECO:0000313" key="2">
    <source>
        <dbReference type="EMBL" id="MCK0537900.1"/>
    </source>
</evidence>
<dbReference type="Gene3D" id="3.10.450.710">
    <property type="entry name" value="Tgt2/MlaC"/>
    <property type="match status" value="1"/>
</dbReference>
<dbReference type="PIRSF" id="PIRSF004649">
    <property type="entry name" value="MlaC"/>
    <property type="match status" value="1"/>
</dbReference>
<dbReference type="Pfam" id="PF05494">
    <property type="entry name" value="MlaC"/>
    <property type="match status" value="1"/>
</dbReference>
<accession>A0ABT0E804</accession>
<sequence>MKSFWQSVFFLPLLVLGMAAAAQAKQPDEVIRDAVTTLTQRIEAERERMTRDPAYTRMVVTEELEELVDFRRITRLVMGEHFEAATREQRNAFLERFRNSLVQTYAAGVTMYSGEQINVLPLAEGDLRGNRARVQMEFITGSGRVVPIAYTMFQSDDRWRVDNVIVNGLNLGRLFRAQFDQAMAQHNGSIDRVIASWSAEVEVEGKTPAEAVQEAADGA</sequence>
<protein>
    <submittedName>
        <fullName evidence="2">ABC transporter substrate-binding protein</fullName>
    </submittedName>
</protein>
<evidence type="ECO:0000256" key="1">
    <source>
        <dbReference type="SAM" id="SignalP"/>
    </source>
</evidence>
<gene>
    <name evidence="2" type="ORF">MU846_09270</name>
</gene>
<feature type="chain" id="PRO_5046505757" evidence="1">
    <location>
        <begin position="25"/>
        <end position="219"/>
    </location>
</feature>
<proteinExistence type="predicted"/>